<evidence type="ECO:0000256" key="5">
    <source>
        <dbReference type="PIRNR" id="PIRNR038994"/>
    </source>
</evidence>
<feature type="binding site" evidence="7">
    <location>
        <position position="250"/>
    </location>
    <ligand>
        <name>substrate</name>
    </ligand>
</feature>
<comment type="cofactor">
    <cofactor evidence="8">
        <name>a divalent metal cation</name>
        <dbReference type="ChEBI" id="CHEBI:60240"/>
    </cofactor>
    <text evidence="8">Binds 1 divalent metal cation per subunit.</text>
</comment>
<keyword evidence="2 8" id="KW-0479">Metal-binding</keyword>
<dbReference type="PANTHER" id="PTHR11113">
    <property type="entry name" value="N-ACETYLGLUCOSAMINE-6-PHOSPHATE DEACETYLASE"/>
    <property type="match status" value="1"/>
</dbReference>
<dbReference type="InterPro" id="IPR003764">
    <property type="entry name" value="GlcNAc_6-P_deAcase"/>
</dbReference>
<accession>A0A3N2DQ36</accession>
<evidence type="ECO:0000259" key="9">
    <source>
        <dbReference type="Pfam" id="PF01979"/>
    </source>
</evidence>
<dbReference type="SUPFAM" id="SSF51556">
    <property type="entry name" value="Metallo-dependent hydrolases"/>
    <property type="match status" value="1"/>
</dbReference>
<dbReference type="FunFam" id="3.20.20.140:FF:000004">
    <property type="entry name" value="N-acetylglucosamine-6-phosphate deacetylase"/>
    <property type="match status" value="1"/>
</dbReference>
<feature type="binding site" evidence="8">
    <location>
        <position position="215"/>
    </location>
    <ligand>
        <name>Zn(2+)</name>
        <dbReference type="ChEBI" id="CHEBI:29105"/>
    </ligand>
</feature>
<evidence type="ECO:0000256" key="7">
    <source>
        <dbReference type="PIRSR" id="PIRSR038994-2"/>
    </source>
</evidence>
<dbReference type="SUPFAM" id="SSF51338">
    <property type="entry name" value="Composite domain of metallo-dependent hydrolases"/>
    <property type="match status" value="1"/>
</dbReference>
<evidence type="ECO:0000256" key="2">
    <source>
        <dbReference type="ARBA" id="ARBA00022723"/>
    </source>
</evidence>
<feature type="domain" description="Amidohydrolase-related" evidence="9">
    <location>
        <begin position="53"/>
        <end position="378"/>
    </location>
</feature>
<dbReference type="GO" id="GO:0046872">
    <property type="term" value="F:metal ion binding"/>
    <property type="evidence" value="ECO:0007669"/>
    <property type="project" value="UniProtKB-KW"/>
</dbReference>
<comment type="similarity">
    <text evidence="1 5">Belongs to the metallo-dependent hydrolases superfamily. NagA family.</text>
</comment>
<dbReference type="OrthoDB" id="9776488at2"/>
<evidence type="ECO:0000256" key="3">
    <source>
        <dbReference type="ARBA" id="ARBA00022801"/>
    </source>
</evidence>
<feature type="binding site" evidence="7">
    <location>
        <position position="141"/>
    </location>
    <ligand>
        <name>substrate</name>
    </ligand>
</feature>
<dbReference type="InterPro" id="IPR032466">
    <property type="entry name" value="Metal_Hydrolase"/>
</dbReference>
<dbReference type="AlphaFoldDB" id="A0A3N2DQ36"/>
<feature type="active site" description="Proton donor/acceptor" evidence="6">
    <location>
        <position position="273"/>
    </location>
</feature>
<name>A0A3N2DQ36_9GAMM</name>
<keyword evidence="3 5" id="KW-0378">Hydrolase</keyword>
<dbReference type="Pfam" id="PF01979">
    <property type="entry name" value="Amidohydro_1"/>
    <property type="match status" value="1"/>
</dbReference>
<protein>
    <submittedName>
        <fullName evidence="10">N-acetylglucosamine 6-phosphate deacetylase</fullName>
    </submittedName>
</protein>
<evidence type="ECO:0000256" key="6">
    <source>
        <dbReference type="PIRSR" id="PIRSR038994-1"/>
    </source>
</evidence>
<feature type="binding site" evidence="7">
    <location>
        <begin position="306"/>
        <end position="308"/>
    </location>
    <ligand>
        <name>substrate</name>
    </ligand>
</feature>
<proteinExistence type="inferred from homology"/>
<evidence type="ECO:0000256" key="4">
    <source>
        <dbReference type="ARBA" id="ARBA00023277"/>
    </source>
</evidence>
<feature type="binding site" evidence="8">
    <location>
        <position position="130"/>
    </location>
    <ligand>
        <name>Zn(2+)</name>
        <dbReference type="ChEBI" id="CHEBI:29105"/>
    </ligand>
</feature>
<feature type="binding site" evidence="8">
    <location>
        <position position="194"/>
    </location>
    <ligand>
        <name>Zn(2+)</name>
        <dbReference type="ChEBI" id="CHEBI:29105"/>
    </ligand>
</feature>
<dbReference type="Gene3D" id="3.20.20.140">
    <property type="entry name" value="Metal-dependent hydrolases"/>
    <property type="match status" value="1"/>
</dbReference>
<gene>
    <name evidence="10" type="ORF">EDC56_1866</name>
</gene>
<feature type="binding site" evidence="7">
    <location>
        <begin position="218"/>
        <end position="219"/>
    </location>
    <ligand>
        <name>substrate</name>
    </ligand>
</feature>
<dbReference type="PANTHER" id="PTHR11113:SF14">
    <property type="entry name" value="N-ACETYLGLUCOSAMINE-6-PHOSPHATE DEACETYLASE"/>
    <property type="match status" value="1"/>
</dbReference>
<dbReference type="PIRSF" id="PIRSF038994">
    <property type="entry name" value="NagA"/>
    <property type="match status" value="1"/>
</dbReference>
<sequence length="380" mass="40522">MKQAFINGAIFTGDEVLHGYTLYCEGERISALTSGDPASEYDGEIIDLDGKRLVPGFIDLQVNGGGGVLFNDDTSAAGIEAIVKAHQPYGTVAMLPTLISDSHDKIAAAVQATDDAIEQSVAGVLGVHLEGPFLNPCRKGVHNPDYFSALEHDFVPMLSALRHGRTLVTMAPEQSELAVIRQLTERGVLVFAGHTGADYQQTKAALEQGLCGFTHLFNAMTPMQSREPGVVGAALEDKHSWCGLIVDGYHVSNATLKVAIAAKQNGKMVLVTDAMPSVGAESKSFTLNGELITASEGRCATAADTLAGSDLDMISAVRNCVQWLDLDWQEAIRMASRYPAECLGVQNDYGSIRAGFKASFLCVDEQLNISGVWVEGSRVS</sequence>
<keyword evidence="4 5" id="KW-0119">Carbohydrate metabolism</keyword>
<dbReference type="NCBIfam" id="TIGR00221">
    <property type="entry name" value="nagA"/>
    <property type="match status" value="1"/>
</dbReference>
<dbReference type="CDD" id="cd00854">
    <property type="entry name" value="NagA"/>
    <property type="match status" value="1"/>
</dbReference>
<dbReference type="Gene3D" id="2.30.40.10">
    <property type="entry name" value="Urease, subunit C, domain 1"/>
    <property type="match status" value="1"/>
</dbReference>
<dbReference type="RefSeq" id="WP_123712218.1">
    <property type="nucleotide sequence ID" value="NZ_RKHR01000004.1"/>
</dbReference>
<dbReference type="GO" id="GO:0008448">
    <property type="term" value="F:N-acetylglucosamine-6-phosphate deacetylase activity"/>
    <property type="evidence" value="ECO:0007669"/>
    <property type="project" value="InterPro"/>
</dbReference>
<keyword evidence="11" id="KW-1185">Reference proteome</keyword>
<dbReference type="InterPro" id="IPR011059">
    <property type="entry name" value="Metal-dep_hydrolase_composite"/>
</dbReference>
<evidence type="ECO:0000256" key="1">
    <source>
        <dbReference type="ARBA" id="ARBA00010716"/>
    </source>
</evidence>
<evidence type="ECO:0000313" key="11">
    <source>
        <dbReference type="Proteomes" id="UP000275394"/>
    </source>
</evidence>
<dbReference type="EMBL" id="RKHR01000004">
    <property type="protein sequence ID" value="ROS01425.1"/>
    <property type="molecule type" value="Genomic_DNA"/>
</dbReference>
<feature type="binding site" evidence="7">
    <location>
        <position position="226"/>
    </location>
    <ligand>
        <name>substrate</name>
    </ligand>
</feature>
<reference evidence="10 11" key="1">
    <citation type="submission" date="2018-11" db="EMBL/GenBank/DDBJ databases">
        <title>Genomic Encyclopedia of Type Strains, Phase IV (KMG-IV): sequencing the most valuable type-strain genomes for metagenomic binning, comparative biology and taxonomic classification.</title>
        <authorList>
            <person name="Goeker M."/>
        </authorList>
    </citation>
    <scope>NUCLEOTIDE SEQUENCE [LARGE SCALE GENOMIC DNA]</scope>
    <source>
        <strain evidence="10 11">DSM 100316</strain>
    </source>
</reference>
<dbReference type="Proteomes" id="UP000275394">
    <property type="component" value="Unassembled WGS sequence"/>
</dbReference>
<evidence type="ECO:0000256" key="8">
    <source>
        <dbReference type="PIRSR" id="PIRSR038994-3"/>
    </source>
</evidence>
<evidence type="ECO:0000313" key="10">
    <source>
        <dbReference type="EMBL" id="ROS01425.1"/>
    </source>
</evidence>
<dbReference type="GO" id="GO:0006046">
    <property type="term" value="P:N-acetylglucosamine catabolic process"/>
    <property type="evidence" value="ECO:0007669"/>
    <property type="project" value="TreeGrafter"/>
</dbReference>
<dbReference type="InterPro" id="IPR006680">
    <property type="entry name" value="Amidohydro-rel"/>
</dbReference>
<comment type="caution">
    <text evidence="10">The sequence shown here is derived from an EMBL/GenBank/DDBJ whole genome shotgun (WGS) entry which is preliminary data.</text>
</comment>
<organism evidence="10 11">
    <name type="scientific">Sinobacterium caligoides</name>
    <dbReference type="NCBI Taxonomy" id="933926"/>
    <lineage>
        <taxon>Bacteria</taxon>
        <taxon>Pseudomonadati</taxon>
        <taxon>Pseudomonadota</taxon>
        <taxon>Gammaproteobacteria</taxon>
        <taxon>Cellvibrionales</taxon>
        <taxon>Spongiibacteraceae</taxon>
        <taxon>Sinobacterium</taxon>
    </lineage>
</organism>